<evidence type="ECO:0000313" key="2">
    <source>
        <dbReference type="EMBL" id="KAK0050364.1"/>
    </source>
</evidence>
<organism evidence="2 3">
    <name type="scientific">Biomphalaria pfeifferi</name>
    <name type="common">Bloodfluke planorb</name>
    <name type="synonym">Freshwater snail</name>
    <dbReference type="NCBI Taxonomy" id="112525"/>
    <lineage>
        <taxon>Eukaryota</taxon>
        <taxon>Metazoa</taxon>
        <taxon>Spiralia</taxon>
        <taxon>Lophotrochozoa</taxon>
        <taxon>Mollusca</taxon>
        <taxon>Gastropoda</taxon>
        <taxon>Heterobranchia</taxon>
        <taxon>Euthyneura</taxon>
        <taxon>Panpulmonata</taxon>
        <taxon>Hygrophila</taxon>
        <taxon>Lymnaeoidea</taxon>
        <taxon>Planorbidae</taxon>
        <taxon>Biomphalaria</taxon>
    </lineage>
</organism>
<reference evidence="2" key="2">
    <citation type="submission" date="2023-04" db="EMBL/GenBank/DDBJ databases">
        <authorList>
            <person name="Bu L."/>
            <person name="Lu L."/>
            <person name="Laidemitt M.R."/>
            <person name="Zhang S.M."/>
            <person name="Mutuku M."/>
            <person name="Mkoji G."/>
            <person name="Steinauer M."/>
            <person name="Loker E.S."/>
        </authorList>
    </citation>
    <scope>NUCLEOTIDE SEQUENCE</scope>
    <source>
        <strain evidence="2">KasaAsao</strain>
        <tissue evidence="2">Whole Snail</tissue>
    </source>
</reference>
<feature type="chain" id="PRO_5041981158" evidence="1">
    <location>
        <begin position="38"/>
        <end position="52"/>
    </location>
</feature>
<dbReference type="EMBL" id="JASAOG010000115">
    <property type="protein sequence ID" value="KAK0050364.1"/>
    <property type="molecule type" value="Genomic_DNA"/>
</dbReference>
<reference evidence="2" key="1">
    <citation type="journal article" date="2023" name="PLoS Negl. Trop. Dis.">
        <title>A genome sequence for Biomphalaria pfeifferi, the major vector snail for the human-infecting parasite Schistosoma mansoni.</title>
        <authorList>
            <person name="Bu L."/>
            <person name="Lu L."/>
            <person name="Laidemitt M.R."/>
            <person name="Zhang S.M."/>
            <person name="Mutuku M."/>
            <person name="Mkoji G."/>
            <person name="Steinauer M."/>
            <person name="Loker E.S."/>
        </authorList>
    </citation>
    <scope>NUCLEOTIDE SEQUENCE</scope>
    <source>
        <strain evidence="2">KasaAsao</strain>
    </source>
</reference>
<protein>
    <submittedName>
        <fullName evidence="2">Uncharacterized protein</fullName>
    </submittedName>
</protein>
<dbReference type="Proteomes" id="UP001233172">
    <property type="component" value="Unassembled WGS sequence"/>
</dbReference>
<feature type="non-terminal residue" evidence="2">
    <location>
        <position position="52"/>
    </location>
</feature>
<keyword evidence="3" id="KW-1185">Reference proteome</keyword>
<proteinExistence type="predicted"/>
<comment type="caution">
    <text evidence="2">The sequence shown here is derived from an EMBL/GenBank/DDBJ whole genome shotgun (WGS) entry which is preliminary data.</text>
</comment>
<gene>
    <name evidence="2" type="ORF">Bpfe_020248</name>
</gene>
<evidence type="ECO:0000256" key="1">
    <source>
        <dbReference type="SAM" id="SignalP"/>
    </source>
</evidence>
<evidence type="ECO:0000313" key="3">
    <source>
        <dbReference type="Proteomes" id="UP001233172"/>
    </source>
</evidence>
<name>A0AAD8BAL0_BIOPF</name>
<sequence length="52" mass="5689">MESAWECSSHRLGRVSPSWPLAILLMVFAARLDIIAGEDHSDSQPPEIPGSQ</sequence>
<dbReference type="AlphaFoldDB" id="A0AAD8BAL0"/>
<keyword evidence="1" id="KW-0732">Signal</keyword>
<feature type="signal peptide" evidence="1">
    <location>
        <begin position="1"/>
        <end position="37"/>
    </location>
</feature>
<accession>A0AAD8BAL0</accession>